<keyword evidence="2 6" id="KW-0812">Transmembrane</keyword>
<feature type="transmembrane region" description="Helical" evidence="6">
    <location>
        <begin position="552"/>
        <end position="571"/>
    </location>
</feature>
<feature type="transmembrane region" description="Helical" evidence="6">
    <location>
        <begin position="5"/>
        <end position="26"/>
    </location>
</feature>
<dbReference type="InterPro" id="IPR005829">
    <property type="entry name" value="Sugar_transporter_CS"/>
</dbReference>
<keyword evidence="9" id="KW-1185">Reference proteome</keyword>
<dbReference type="InterPro" id="IPR050549">
    <property type="entry name" value="MFS_Trehalose_Transporter"/>
</dbReference>
<dbReference type="GO" id="GO:0022857">
    <property type="term" value="F:transmembrane transporter activity"/>
    <property type="evidence" value="ECO:0007669"/>
    <property type="project" value="InterPro"/>
</dbReference>
<reference evidence="8" key="1">
    <citation type="submission" date="2019-11" db="EMBL/GenBank/DDBJ databases">
        <title>The nuclear and mitochondrial genomes of Frieseomelitta varia - a highly eusocial stingless bee (Meliponini) with a permanently sterile worker caste.</title>
        <authorList>
            <person name="Freitas F.C.P."/>
            <person name="Lourenco A.P."/>
            <person name="Nunes F.M.F."/>
            <person name="Paschoal A.R."/>
            <person name="Abreu F.C.P."/>
            <person name="Barbin F.O."/>
            <person name="Bataglia L."/>
            <person name="Cardoso-Junior C.A.M."/>
            <person name="Cervoni M.S."/>
            <person name="Silva S.R."/>
            <person name="Dalarmi F."/>
            <person name="Del Lama M.A."/>
            <person name="Depintor T.S."/>
            <person name="Ferreira K.M."/>
            <person name="Goria P.S."/>
            <person name="Jaskot M.C."/>
            <person name="Lago D.C."/>
            <person name="Luna-Lucena D."/>
            <person name="Moda L.M."/>
            <person name="Nascimento L."/>
            <person name="Pedrino M."/>
            <person name="Rabico F.O."/>
            <person name="Sanches F.C."/>
            <person name="Santos D.E."/>
            <person name="Santos C.G."/>
            <person name="Vieira J."/>
            <person name="Lopes T.F."/>
            <person name="Barchuk A.R."/>
            <person name="Hartfelder K."/>
            <person name="Simoes Z.L.P."/>
            <person name="Bitondi M.M.G."/>
            <person name="Pinheiro D.G."/>
        </authorList>
    </citation>
    <scope>NUCLEOTIDE SEQUENCE</scope>
    <source>
        <strain evidence="8">USP_RPSP 00005682</strain>
        <tissue evidence="8">Whole individual</tissue>
    </source>
</reference>
<dbReference type="PROSITE" id="PS00217">
    <property type="entry name" value="SUGAR_TRANSPORT_2"/>
    <property type="match status" value="1"/>
</dbReference>
<dbReference type="PANTHER" id="PTHR48021:SF46">
    <property type="entry name" value="MAJOR FACILITATOR SUPERFAMILY (MFS) PROFILE DOMAIN-CONTAINING PROTEIN"/>
    <property type="match status" value="1"/>
</dbReference>
<dbReference type="PRINTS" id="PR00171">
    <property type="entry name" value="SUGRTRNSPORT"/>
</dbReference>
<keyword evidence="3 6" id="KW-1133">Transmembrane helix</keyword>
<evidence type="ECO:0000256" key="3">
    <source>
        <dbReference type="ARBA" id="ARBA00022989"/>
    </source>
</evidence>
<dbReference type="InterPro" id="IPR005828">
    <property type="entry name" value="MFS_sugar_transport-like"/>
</dbReference>
<evidence type="ECO:0000313" key="8">
    <source>
        <dbReference type="EMBL" id="KAF3426425.1"/>
    </source>
</evidence>
<name>A0A833S852_9HYME</name>
<evidence type="ECO:0000256" key="1">
    <source>
        <dbReference type="ARBA" id="ARBA00004141"/>
    </source>
</evidence>
<gene>
    <name evidence="8" type="ORF">E2986_00439</name>
</gene>
<feature type="transmembrane region" description="Helical" evidence="6">
    <location>
        <begin position="46"/>
        <end position="68"/>
    </location>
</feature>
<feature type="transmembrane region" description="Helical" evidence="6">
    <location>
        <begin position="133"/>
        <end position="155"/>
    </location>
</feature>
<dbReference type="PROSITE" id="PS50850">
    <property type="entry name" value="MFS"/>
    <property type="match status" value="1"/>
</dbReference>
<keyword evidence="5" id="KW-0325">Glycoprotein</keyword>
<dbReference type="InterPro" id="IPR003663">
    <property type="entry name" value="Sugar/inositol_transpt"/>
</dbReference>
<dbReference type="Gene3D" id="1.20.1250.20">
    <property type="entry name" value="MFS general substrate transporter like domains"/>
    <property type="match status" value="2"/>
</dbReference>
<feature type="transmembrane region" description="Helical" evidence="6">
    <location>
        <begin position="101"/>
        <end position="121"/>
    </location>
</feature>
<comment type="caution">
    <text evidence="8">The sequence shown here is derived from an EMBL/GenBank/DDBJ whole genome shotgun (WGS) entry which is preliminary data.</text>
</comment>
<feature type="transmembrane region" description="Helical" evidence="6">
    <location>
        <begin position="402"/>
        <end position="420"/>
    </location>
</feature>
<feature type="domain" description="Major facilitator superfamily (MFS) profile" evidence="7">
    <location>
        <begin position="3"/>
        <end position="677"/>
    </location>
</feature>
<evidence type="ECO:0000256" key="5">
    <source>
        <dbReference type="ARBA" id="ARBA00023180"/>
    </source>
</evidence>
<feature type="transmembrane region" description="Helical" evidence="6">
    <location>
        <begin position="75"/>
        <end position="95"/>
    </location>
</feature>
<evidence type="ECO:0000256" key="6">
    <source>
        <dbReference type="SAM" id="Phobius"/>
    </source>
</evidence>
<evidence type="ECO:0000313" key="9">
    <source>
        <dbReference type="Proteomes" id="UP000655588"/>
    </source>
</evidence>
<proteinExistence type="predicted"/>
<protein>
    <recommendedName>
        <fullName evidence="7">Major facilitator superfamily (MFS) profile domain-containing protein</fullName>
    </recommendedName>
</protein>
<dbReference type="InterPro" id="IPR036259">
    <property type="entry name" value="MFS_trans_sf"/>
</dbReference>
<keyword evidence="4 6" id="KW-0472">Membrane</keyword>
<dbReference type="GO" id="GO:0016020">
    <property type="term" value="C:membrane"/>
    <property type="evidence" value="ECO:0007669"/>
    <property type="project" value="UniProtKB-SubCell"/>
</dbReference>
<dbReference type="InterPro" id="IPR020846">
    <property type="entry name" value="MFS_dom"/>
</dbReference>
<dbReference type="AlphaFoldDB" id="A0A833S852"/>
<dbReference type="SUPFAM" id="SSF103473">
    <property type="entry name" value="MFS general substrate transporter"/>
    <property type="match status" value="2"/>
</dbReference>
<dbReference type="PANTHER" id="PTHR48021">
    <property type="match status" value="1"/>
</dbReference>
<evidence type="ECO:0000259" key="7">
    <source>
        <dbReference type="PROSITE" id="PS50850"/>
    </source>
</evidence>
<sequence length="694" mass="77524">MKKVYLAVFGCNLGMISFGLFFGWSSPSLSLLLQSNSPIQLTIQQAAWVSSTFILGSTIGAMLCSYVINVIGRKTTLVLTAIPGLTGWMIIAFATSAWELIVGRIICGLSSGFGYMSATTYVGEISPANIRGILTSTLTLASKFGLFFEWVVGPFFSVRDLALVSSSIPILFFLSLISLPESPYYLMRCGRNQQAVTSLVQLRGTTDVSKEIEMIEKSIKYDLANDTGLWELISVPGNRNKNVVPRDTREHVICKTLSGDFRREKDLDIIHGRSNLPELVTDSVQPIDSGKYFQNIYLSNNHSRNFVTYFESTVESPTFARVTLVFHVVTIKCDLSYFQNVYVAHFIGGTVSGIIFTSGLTFVTEISPADIRGALCSCFVLMDYCGDLLGCVIGSFCTVRTYSYVAMSLAMMQFVVYIWCPETPYYLLRQKRLAAAMDSLIFLRGTCDVTEEMDSIMKAAEFDPRSSGILSSLLHLISESGGKTAILIGVAVMLVQAISGPIILIGYARTVFEEIHDVQLHGIYANLVLSTVYLISYLMCISLVDRLGRRPLMIMSVVGVSSCNFFLGIYSCMQENAIDTTNLQPLFFLTVLLYTISVSLGLASVPFVVTNEFFPMYARATCVSFCFCINFTWSFTMLHVWRWIVFQYNVYSFAFWFISGLNAFSIPFLVFYFPETKRKSFLQIKKYFIEGMKK</sequence>
<comment type="subcellular location">
    <subcellularLocation>
        <location evidence="1">Membrane</location>
        <topology evidence="1">Multi-pass membrane protein</topology>
    </subcellularLocation>
</comment>
<feature type="transmembrane region" description="Helical" evidence="6">
    <location>
        <begin position="485"/>
        <end position="508"/>
    </location>
</feature>
<feature type="transmembrane region" description="Helical" evidence="6">
    <location>
        <begin position="161"/>
        <end position="179"/>
    </location>
</feature>
<evidence type="ECO:0000256" key="2">
    <source>
        <dbReference type="ARBA" id="ARBA00022692"/>
    </source>
</evidence>
<feature type="transmembrane region" description="Helical" evidence="6">
    <location>
        <begin position="621"/>
        <end position="641"/>
    </location>
</feature>
<feature type="transmembrane region" description="Helical" evidence="6">
    <location>
        <begin position="520"/>
        <end position="540"/>
    </location>
</feature>
<organism evidence="8 9">
    <name type="scientific">Frieseomelitta varia</name>
    <dbReference type="NCBI Taxonomy" id="561572"/>
    <lineage>
        <taxon>Eukaryota</taxon>
        <taxon>Metazoa</taxon>
        <taxon>Ecdysozoa</taxon>
        <taxon>Arthropoda</taxon>
        <taxon>Hexapoda</taxon>
        <taxon>Insecta</taxon>
        <taxon>Pterygota</taxon>
        <taxon>Neoptera</taxon>
        <taxon>Endopterygota</taxon>
        <taxon>Hymenoptera</taxon>
        <taxon>Apocrita</taxon>
        <taxon>Aculeata</taxon>
        <taxon>Apoidea</taxon>
        <taxon>Anthophila</taxon>
        <taxon>Apidae</taxon>
        <taxon>Frieseomelitta</taxon>
    </lineage>
</organism>
<evidence type="ECO:0000256" key="4">
    <source>
        <dbReference type="ARBA" id="ARBA00023136"/>
    </source>
</evidence>
<dbReference type="Proteomes" id="UP000655588">
    <property type="component" value="Unassembled WGS sequence"/>
</dbReference>
<feature type="transmembrane region" description="Helical" evidence="6">
    <location>
        <begin position="653"/>
        <end position="673"/>
    </location>
</feature>
<dbReference type="Pfam" id="PF00083">
    <property type="entry name" value="Sugar_tr"/>
    <property type="match status" value="2"/>
</dbReference>
<dbReference type="EMBL" id="WNWW01000318">
    <property type="protein sequence ID" value="KAF3426425.1"/>
    <property type="molecule type" value="Genomic_DNA"/>
</dbReference>
<accession>A0A833S852</accession>
<feature type="transmembrane region" description="Helical" evidence="6">
    <location>
        <begin position="586"/>
        <end position="609"/>
    </location>
</feature>